<name>A0AA49JC20_9BACT</name>
<protein>
    <submittedName>
        <fullName evidence="3">Glycosyl hydrolase</fullName>
    </submittedName>
</protein>
<dbReference type="GO" id="GO:0010411">
    <property type="term" value="P:xyloglucan metabolic process"/>
    <property type="evidence" value="ECO:0007669"/>
    <property type="project" value="TreeGrafter"/>
</dbReference>
<reference evidence="3" key="1">
    <citation type="journal article" date="2023" name="Comput. Struct. Biotechnol. J.">
        <title>Discovery of a novel marine Bacteroidetes with a rich repertoire of carbohydrate-active enzymes.</title>
        <authorList>
            <person name="Chen B."/>
            <person name="Liu G."/>
            <person name="Chen Q."/>
            <person name="Wang H."/>
            <person name="Liu L."/>
            <person name="Tang K."/>
        </authorList>
    </citation>
    <scope>NUCLEOTIDE SEQUENCE</scope>
    <source>
        <strain evidence="3">TK19036</strain>
    </source>
</reference>
<dbReference type="PANTHER" id="PTHR43739:SF5">
    <property type="entry name" value="EXO-ALPHA-SIALIDASE"/>
    <property type="match status" value="1"/>
</dbReference>
<dbReference type="InterPro" id="IPR015943">
    <property type="entry name" value="WD40/YVTN_repeat-like_dom_sf"/>
</dbReference>
<feature type="domain" description="Sortilin N-terminal" evidence="2">
    <location>
        <begin position="141"/>
        <end position="266"/>
    </location>
</feature>
<keyword evidence="3" id="KW-0378">Hydrolase</keyword>
<dbReference type="InterPro" id="IPR036278">
    <property type="entry name" value="Sialidase_sf"/>
</dbReference>
<accession>A0AA49JC20</accession>
<dbReference type="PANTHER" id="PTHR43739">
    <property type="entry name" value="XYLOGLUCANASE (EUROFUNG)"/>
    <property type="match status" value="1"/>
</dbReference>
<gene>
    <name evidence="3" type="ORF">K4G66_17830</name>
</gene>
<dbReference type="EMBL" id="CP120682">
    <property type="protein sequence ID" value="WKN34241.1"/>
    <property type="molecule type" value="Genomic_DNA"/>
</dbReference>
<sequence length="1066" mass="117397">MSVITTSVHLLLLSFLFLGQPKYAIAQKKKNQKNTESAESLSDSALYHGLQLRNIGPFRGGRSVAVSGVIQKPHVYYMGSTGGGVWKTEDSGISWKNISDGSFKTGSVGDIAVAESDPNVIYVGMGEHAIRGVMTTHGDGIYKSTDAGSTWQQMGLDKTRHISDVIVHPQNPDIVYVAAQGAAHGPTEDRGIYKSTDGGATWEKILFVDENTGASGLSMDMTNPRILYAAMWEHQRYPWTVKSGGPGSAIYKSTDSGETWEKLTEGLPEEMGKVGVSVSRANPERVWANIEAEEGGVYRSDNGGKEWTLVSDDRITRARAWYYTEVFADPQNPEIVYVLNAPMLKSIDGGKNFAPVPTPHGDNHDLWINPHNNQQMINGNDGGANVSFNAGKSWSTQENQPTVQFYRVITDNRFPYYVYGGQQDNSTVAIASRTAEDGIGWKDWYAVSGGESAFLAFDEDDPQLVYGGSYQGNISVYDHATNMTKDIMAYPVIGLGSIPKEMKYRFNWNAPIVMSQHDKKTIYHGANLVLKSTDGGLSWDEISPDLTRNDTTKQGVGGGPFINEGAGGENYNTLAYMIESPHQAGVLWTGSDDGLVHVTLDGGQNWKNVTPSGAEEGIINAIEVSPHNASTAYITLIRYKLNDFAPYVYKTTDNGESWTEINQGFDEEDFVRVVREDPKRKDLLYAGTEGGMYISYDGGQQWNAFSLNLPVCPINDITFRNNDMVIATSGRGFWILDDVGALQQGAENLADASLKLFEPKPTYLLDVPVPEEPVPGMGQNPMNGVIIDYFLQEEVPDSVLITMEVLNANGKVLREYDNQKDESFKKYPGGPGPKPVLPAKAGINRFAWDFRTSSIPNVPDVFVNGDYRGYVVPPGDYQIRLALGEETQTVNCTILPDPRLDATDADYAAQEKILAAIEKNVKEIHQSVNAMRKAKDQVKSINAILKDMEGKEVLVDTGKALISRIEDWEENLIQPKQKTFQDVINFPNQLNAELLNLKSRVGSHAPQPTEGAQQRLDDLLAEWKTHKTAMKQIIDVELAAFNQLYLEQNIPAVILPLPEEAPEAGK</sequence>
<dbReference type="GO" id="GO:0016787">
    <property type="term" value="F:hydrolase activity"/>
    <property type="evidence" value="ECO:0007669"/>
    <property type="project" value="UniProtKB-KW"/>
</dbReference>
<dbReference type="Gene3D" id="2.130.10.10">
    <property type="entry name" value="YVTN repeat-like/Quinoprotein amine dehydrogenase"/>
    <property type="match status" value="4"/>
</dbReference>
<dbReference type="AlphaFoldDB" id="A0AA49JC20"/>
<reference evidence="3" key="2">
    <citation type="journal article" date="2024" name="Antonie Van Leeuwenhoek">
        <title>Roseihalotalea indica gen. nov., sp. nov., a halophilic Bacteroidetes from mesopelagic Southwest Indian Ocean with higher carbohydrate metabolic potential.</title>
        <authorList>
            <person name="Chen B."/>
            <person name="Zhang M."/>
            <person name="Lin D."/>
            <person name="Ye J."/>
            <person name="Tang K."/>
        </authorList>
    </citation>
    <scope>NUCLEOTIDE SEQUENCE</scope>
    <source>
        <strain evidence="3">TK19036</strain>
    </source>
</reference>
<keyword evidence="1" id="KW-0677">Repeat</keyword>
<dbReference type="Pfam" id="PF15902">
    <property type="entry name" value="Sortilin-Vps10"/>
    <property type="match status" value="1"/>
</dbReference>
<dbReference type="SUPFAM" id="SSF50939">
    <property type="entry name" value="Sialidases"/>
    <property type="match status" value="2"/>
</dbReference>
<proteinExistence type="predicted"/>
<dbReference type="InterPro" id="IPR031778">
    <property type="entry name" value="Sortilin_N"/>
</dbReference>
<evidence type="ECO:0000259" key="2">
    <source>
        <dbReference type="Pfam" id="PF15902"/>
    </source>
</evidence>
<dbReference type="SUPFAM" id="SSF110296">
    <property type="entry name" value="Oligoxyloglucan reducing end-specific cellobiohydrolase"/>
    <property type="match status" value="1"/>
</dbReference>
<dbReference type="InterPro" id="IPR052025">
    <property type="entry name" value="Xyloglucanase_GH74"/>
</dbReference>
<organism evidence="3">
    <name type="scientific">Roseihalotalea indica</name>
    <dbReference type="NCBI Taxonomy" id="2867963"/>
    <lineage>
        <taxon>Bacteria</taxon>
        <taxon>Pseudomonadati</taxon>
        <taxon>Bacteroidota</taxon>
        <taxon>Cytophagia</taxon>
        <taxon>Cytophagales</taxon>
        <taxon>Catalimonadaceae</taxon>
        <taxon>Roseihalotalea</taxon>
    </lineage>
</organism>
<evidence type="ECO:0000256" key="1">
    <source>
        <dbReference type="ARBA" id="ARBA00022737"/>
    </source>
</evidence>
<dbReference type="CDD" id="cd15482">
    <property type="entry name" value="Sialidase_non-viral"/>
    <property type="match status" value="3"/>
</dbReference>
<evidence type="ECO:0000313" key="3">
    <source>
        <dbReference type="EMBL" id="WKN34241.1"/>
    </source>
</evidence>